<evidence type="ECO:0000313" key="3">
    <source>
        <dbReference type="EMBL" id="MBF4767399.1"/>
    </source>
</evidence>
<dbReference type="InterPro" id="IPR012938">
    <property type="entry name" value="Glc/Sorbosone_DH"/>
</dbReference>
<feature type="chain" id="PRO_5039235428" evidence="1">
    <location>
        <begin position="21"/>
        <end position="952"/>
    </location>
</feature>
<accession>A0A930YLT3</accession>
<evidence type="ECO:0000313" key="4">
    <source>
        <dbReference type="Proteomes" id="UP000660668"/>
    </source>
</evidence>
<keyword evidence="4" id="KW-1185">Reference proteome</keyword>
<protein>
    <submittedName>
        <fullName evidence="3">PQQ-dependent sugar dehydrogenase</fullName>
    </submittedName>
</protein>
<sequence>MRSRSVVGGLVAALVLTAVAVAPGEATPIGPAAFTRVLASQPAPTLRPWSARPGTKVVVTGRLGTHLVRKVLLQRKAGQLWRRVARATTDSTGRYRFGYTAPGSSTRLRVKALAFDRRGRHYGQLVTASSKLLIRTVSVRLPSTATGGGPSPVAVVRATGVAKGVAATLQRRTATTWHDVAAKDLDATGVARISIPLGDLGTGRAALRVVVRGAGRTAARALDVLPPGRILQPGDDDVVDGPFDAVVEVADGLTPTRVQLYVDGFAMPDAQPVAGQPGRWSVTLDPASAGVDRRHVDVVARVTTTAGSALTEPVRIDLLPSLGGLPAGFRLDTVASGFDLPTSFAVIDQHRVLVAEKAGLVRLAVDGVIAPTPVLDLRDAVADIFDSGVLDVVLDPDFADNGWFYVAYVADDGGADVYRTQRVVRYTLDGDVAAATSAHVVLGGVPVSVCKADPTTAGCMLNRLGMHTVDDLLFAPDGSLFVSVGDGSAGEPTGALAAQDLDELAGKVLRIDPSTGLGLAGNPFYEAGAPGSNRSRVYAYGFRNPFRMALTSSGDLYVGDVGEVAWEEVDHVVSGSNYGWPCFESTSPGTAPDAPECAGIVNTEPLLAYPHVDFAGSVTLGVFNGSGAYPTAYDGKLFLGDYTSGRVWTLDTSAPRLEDFGTPPGLGAGVFYGIGPDGDVWFSDISSGSIRRFVYDPDQASCPSGQFLMETFANRTFQDEADGDPWVSSCVGRPPSGPDLLAPGDPNQGQGWSMRWSGTPQLAPGTYRLTAKSSGTLVVRVDGTVVPDGGAFTVAGTDVSESTADVLVTLANNPDFDDDPYFVNFDWGYRLSWERVGSAPDVQLHEVGQGGVVEPGSTVGWTVSASDAEDGALDGSHLRVTVTLLHYGTGSPHRHPSGAFAGSTGSTVLDDDHAPGKIAYRLVGVATDSSGWVAESDPVYVCLDGGKVGPCG</sequence>
<proteinExistence type="predicted"/>
<dbReference type="PANTHER" id="PTHR19328">
    <property type="entry name" value="HEDGEHOG-INTERACTING PROTEIN"/>
    <property type="match status" value="1"/>
</dbReference>
<dbReference type="AlphaFoldDB" id="A0A930YLT3"/>
<dbReference type="RefSeq" id="WP_194695540.1">
    <property type="nucleotide sequence ID" value="NZ_JADKPO010000006.1"/>
</dbReference>
<evidence type="ECO:0000256" key="1">
    <source>
        <dbReference type="SAM" id="SignalP"/>
    </source>
</evidence>
<dbReference type="Pfam" id="PF07995">
    <property type="entry name" value="GSDH"/>
    <property type="match status" value="1"/>
</dbReference>
<feature type="signal peptide" evidence="1">
    <location>
        <begin position="1"/>
        <end position="20"/>
    </location>
</feature>
<dbReference type="InterPro" id="IPR011042">
    <property type="entry name" value="6-blade_b-propeller_TolB-like"/>
</dbReference>
<dbReference type="EMBL" id="JADKPO010000006">
    <property type="protein sequence ID" value="MBF4767399.1"/>
    <property type="molecule type" value="Genomic_DNA"/>
</dbReference>
<dbReference type="Gene3D" id="2.120.10.30">
    <property type="entry name" value="TolB, C-terminal domain"/>
    <property type="match status" value="1"/>
</dbReference>
<comment type="caution">
    <text evidence="3">The sequence shown here is derived from an EMBL/GenBank/DDBJ whole genome shotgun (WGS) entry which is preliminary data.</text>
</comment>
<organism evidence="3 4">
    <name type="scientific">Nocardioides agariphilus</name>
    <dbReference type="NCBI Taxonomy" id="433664"/>
    <lineage>
        <taxon>Bacteria</taxon>
        <taxon>Bacillati</taxon>
        <taxon>Actinomycetota</taxon>
        <taxon>Actinomycetes</taxon>
        <taxon>Propionibacteriales</taxon>
        <taxon>Nocardioidaceae</taxon>
        <taxon>Nocardioides</taxon>
    </lineage>
</organism>
<dbReference type="PANTHER" id="PTHR19328:SF13">
    <property type="entry name" value="HIPL1 PROTEIN"/>
    <property type="match status" value="1"/>
</dbReference>
<evidence type="ECO:0000259" key="2">
    <source>
        <dbReference type="Pfam" id="PF07995"/>
    </source>
</evidence>
<feature type="domain" description="Glucose/Sorbosone dehydrogenase" evidence="2">
    <location>
        <begin position="339"/>
        <end position="652"/>
    </location>
</feature>
<reference evidence="3" key="1">
    <citation type="submission" date="2020-11" db="EMBL/GenBank/DDBJ databases">
        <title>Nocardioides cynanchi sp. nov., isolated from soil of rhizosphere of Cynanchum wilfordii.</title>
        <authorList>
            <person name="Lee J.-S."/>
            <person name="Suh M.K."/>
            <person name="Kim J.-S."/>
        </authorList>
    </citation>
    <scope>NUCLEOTIDE SEQUENCE</scope>
    <source>
        <strain evidence="3">KCTC 19276</strain>
    </source>
</reference>
<dbReference type="Proteomes" id="UP000660668">
    <property type="component" value="Unassembled WGS sequence"/>
</dbReference>
<dbReference type="SUPFAM" id="SSF50952">
    <property type="entry name" value="Soluble quinoprotein glucose dehydrogenase"/>
    <property type="match status" value="1"/>
</dbReference>
<gene>
    <name evidence="3" type="ORF">ISU10_06425</name>
</gene>
<keyword evidence="1" id="KW-0732">Signal</keyword>
<name>A0A930YLT3_9ACTN</name>
<dbReference type="InterPro" id="IPR011041">
    <property type="entry name" value="Quinoprot_gluc/sorb_DH_b-prop"/>
</dbReference>